<name>A0A0G0LIU4_9BACT</name>
<dbReference type="GO" id="GO:0003735">
    <property type="term" value="F:structural constituent of ribosome"/>
    <property type="evidence" value="ECO:0007669"/>
    <property type="project" value="UniProtKB-UniRule"/>
</dbReference>
<dbReference type="PROSITE" id="PS00474">
    <property type="entry name" value="RIBOSOMAL_L3"/>
    <property type="match status" value="1"/>
</dbReference>
<dbReference type="InterPro" id="IPR019926">
    <property type="entry name" value="Ribosomal_uL3_CS"/>
</dbReference>
<dbReference type="PANTHER" id="PTHR11229:SF16">
    <property type="entry name" value="LARGE RIBOSOMAL SUBUNIT PROTEIN UL3C"/>
    <property type="match status" value="1"/>
</dbReference>
<evidence type="ECO:0000256" key="10">
    <source>
        <dbReference type="SAM" id="MobiDB-lite"/>
    </source>
</evidence>
<keyword evidence="3 7" id="KW-0694">RNA-binding</keyword>
<dbReference type="GO" id="GO:1990904">
    <property type="term" value="C:ribonucleoprotein complex"/>
    <property type="evidence" value="ECO:0007669"/>
    <property type="project" value="UniProtKB-KW"/>
</dbReference>
<evidence type="ECO:0000256" key="2">
    <source>
        <dbReference type="ARBA" id="ARBA00022730"/>
    </source>
</evidence>
<dbReference type="InterPro" id="IPR000597">
    <property type="entry name" value="Ribosomal_uL3"/>
</dbReference>
<evidence type="ECO:0000256" key="4">
    <source>
        <dbReference type="ARBA" id="ARBA00022980"/>
    </source>
</evidence>
<feature type="compositionally biased region" description="Polar residues" evidence="10">
    <location>
        <begin position="129"/>
        <end position="143"/>
    </location>
</feature>
<comment type="subunit">
    <text evidence="7 9">Part of the 50S ribosomal subunit. Forms a cluster with proteins L14 and L19.</text>
</comment>
<accession>A0A0G0LIU4</accession>
<dbReference type="InterPro" id="IPR019927">
    <property type="entry name" value="Ribosomal_uL3_bac/org-type"/>
</dbReference>
<keyword evidence="5 7" id="KW-0687">Ribonucleoprotein</keyword>
<dbReference type="NCBIfam" id="TIGR03625">
    <property type="entry name" value="L3_bact"/>
    <property type="match status" value="1"/>
</dbReference>
<keyword evidence="2 7" id="KW-0699">rRNA-binding</keyword>
<dbReference type="GO" id="GO:0005840">
    <property type="term" value="C:ribosome"/>
    <property type="evidence" value="ECO:0007669"/>
    <property type="project" value="UniProtKB-UniRule"/>
</dbReference>
<keyword evidence="4 7" id="KW-0689">Ribosomal protein</keyword>
<evidence type="ECO:0000313" key="11">
    <source>
        <dbReference type="EMBL" id="KKQ90977.1"/>
    </source>
</evidence>
<evidence type="ECO:0000313" key="12">
    <source>
        <dbReference type="Proteomes" id="UP000033862"/>
    </source>
</evidence>
<dbReference type="InterPro" id="IPR009000">
    <property type="entry name" value="Transl_B-barrel_sf"/>
</dbReference>
<comment type="function">
    <text evidence="7 9">One of the primary rRNA binding proteins, it binds directly near the 3'-end of the 23S rRNA, where it nucleates assembly of the 50S subunit.</text>
</comment>
<sequence length="202" mass="22147">MKAIYGKKIGMTRIFDKAGAAVAVTLVEVKDNVVTDLKNQEKHGYKAVQIGAFSKKRLNKPEAGRFDKLNIKPNKVFEVISDKEYQIGDKITLEQFHEGENINVTGISKGKGFSGTVKRHGFHTGPKTHGSNNYRQPGSIGSTDAQRVFKGKRMAGHQGAVKITVKKLPIVKIDLEKKIMILSGAVPGANNSPVMMWSENEA</sequence>
<dbReference type="HAMAP" id="MF_01325_B">
    <property type="entry name" value="Ribosomal_uL3_B"/>
    <property type="match status" value="1"/>
</dbReference>
<dbReference type="GO" id="GO:0006412">
    <property type="term" value="P:translation"/>
    <property type="evidence" value="ECO:0007669"/>
    <property type="project" value="UniProtKB-UniRule"/>
</dbReference>
<evidence type="ECO:0000256" key="9">
    <source>
        <dbReference type="RuleBase" id="RU003906"/>
    </source>
</evidence>
<reference evidence="11 12" key="1">
    <citation type="journal article" date="2015" name="Nature">
        <title>rRNA introns, odd ribosomes, and small enigmatic genomes across a large radiation of phyla.</title>
        <authorList>
            <person name="Brown C.T."/>
            <person name="Hug L.A."/>
            <person name="Thomas B.C."/>
            <person name="Sharon I."/>
            <person name="Castelle C.J."/>
            <person name="Singh A."/>
            <person name="Wilkins M.J."/>
            <person name="Williams K.H."/>
            <person name="Banfield J.F."/>
        </authorList>
    </citation>
    <scope>NUCLEOTIDE SEQUENCE [LARGE SCALE GENOMIC DNA]</scope>
</reference>
<dbReference type="PATRIC" id="fig|1618332.3.peg.99"/>
<dbReference type="GO" id="GO:0019843">
    <property type="term" value="F:rRNA binding"/>
    <property type="evidence" value="ECO:0007669"/>
    <property type="project" value="UniProtKB-UniRule"/>
</dbReference>
<comment type="caution">
    <text evidence="11">The sequence shown here is derived from an EMBL/GenBank/DDBJ whole genome shotgun (WGS) entry which is preliminary data.</text>
</comment>
<evidence type="ECO:0000256" key="1">
    <source>
        <dbReference type="ARBA" id="ARBA00006540"/>
    </source>
</evidence>
<feature type="region of interest" description="Disordered" evidence="10">
    <location>
        <begin position="122"/>
        <end position="143"/>
    </location>
</feature>
<gene>
    <name evidence="7" type="primary">rplC</name>
    <name evidence="11" type="ORF">UT15_C0002G0050</name>
</gene>
<evidence type="ECO:0000256" key="7">
    <source>
        <dbReference type="HAMAP-Rule" id="MF_01325"/>
    </source>
</evidence>
<dbReference type="SUPFAM" id="SSF50447">
    <property type="entry name" value="Translation proteins"/>
    <property type="match status" value="1"/>
</dbReference>
<evidence type="ECO:0000256" key="6">
    <source>
        <dbReference type="ARBA" id="ARBA00035243"/>
    </source>
</evidence>
<protein>
    <recommendedName>
        <fullName evidence="6 7">Large ribosomal subunit protein uL3</fullName>
    </recommendedName>
</protein>
<dbReference type="STRING" id="1618332.UT15_C0002G0050"/>
<proteinExistence type="inferred from homology"/>
<organism evidence="11 12">
    <name type="scientific">Berkelbacteria bacterium GW2011_GWA1_39_10</name>
    <dbReference type="NCBI Taxonomy" id="1618332"/>
    <lineage>
        <taxon>Bacteria</taxon>
        <taxon>Candidatus Berkelbacteria</taxon>
    </lineage>
</organism>
<dbReference type="AlphaFoldDB" id="A0A0G0LIU4"/>
<dbReference type="EMBL" id="LBVS01000002">
    <property type="protein sequence ID" value="KKQ90977.1"/>
    <property type="molecule type" value="Genomic_DNA"/>
</dbReference>
<dbReference type="PANTHER" id="PTHR11229">
    <property type="entry name" value="50S RIBOSOMAL PROTEIN L3"/>
    <property type="match status" value="1"/>
</dbReference>
<dbReference type="FunFam" id="2.40.30.10:FF:000004">
    <property type="entry name" value="50S ribosomal protein L3"/>
    <property type="match status" value="1"/>
</dbReference>
<evidence type="ECO:0000256" key="3">
    <source>
        <dbReference type="ARBA" id="ARBA00022884"/>
    </source>
</evidence>
<dbReference type="Gene3D" id="2.40.30.10">
    <property type="entry name" value="Translation factors"/>
    <property type="match status" value="2"/>
</dbReference>
<dbReference type="Proteomes" id="UP000033862">
    <property type="component" value="Unassembled WGS sequence"/>
</dbReference>
<comment type="similarity">
    <text evidence="1 7 8">Belongs to the universal ribosomal protein uL3 family.</text>
</comment>
<evidence type="ECO:0000256" key="8">
    <source>
        <dbReference type="RuleBase" id="RU003905"/>
    </source>
</evidence>
<evidence type="ECO:0000256" key="5">
    <source>
        <dbReference type="ARBA" id="ARBA00023274"/>
    </source>
</evidence>
<dbReference type="Pfam" id="PF00297">
    <property type="entry name" value="Ribosomal_L3"/>
    <property type="match status" value="1"/>
</dbReference>